<dbReference type="InterPro" id="IPR001227">
    <property type="entry name" value="Ac_transferase_dom_sf"/>
</dbReference>
<keyword evidence="2" id="KW-0596">Phosphopantetheine</keyword>
<reference evidence="11 12" key="1">
    <citation type="submission" date="2016-10" db="EMBL/GenBank/DDBJ databases">
        <authorList>
            <person name="de Groot N.N."/>
        </authorList>
    </citation>
    <scope>NUCLEOTIDE SEQUENCE [LARGE SCALE GENOMIC DNA]</scope>
    <source>
        <strain evidence="11 12">CPCC 201354</strain>
    </source>
</reference>
<keyword evidence="12" id="KW-1185">Reference proteome</keyword>
<dbReference type="PROSITE" id="PS00012">
    <property type="entry name" value="PHOSPHOPANTETHEINE"/>
    <property type="match status" value="1"/>
</dbReference>
<dbReference type="GO" id="GO:0071770">
    <property type="term" value="P:DIM/DIP cell wall layer assembly"/>
    <property type="evidence" value="ECO:0007669"/>
    <property type="project" value="TreeGrafter"/>
</dbReference>
<dbReference type="GO" id="GO:0044550">
    <property type="term" value="P:secondary metabolite biosynthetic process"/>
    <property type="evidence" value="ECO:0007669"/>
    <property type="project" value="UniProtKB-ARBA"/>
</dbReference>
<dbReference type="InterPro" id="IPR016035">
    <property type="entry name" value="Acyl_Trfase/lysoPLipase"/>
</dbReference>
<dbReference type="InterPro" id="IPR020841">
    <property type="entry name" value="PKS_Beta-ketoAc_synthase_dom"/>
</dbReference>
<dbReference type="InterPro" id="IPR014031">
    <property type="entry name" value="Ketoacyl_synth_C"/>
</dbReference>
<dbReference type="InterPro" id="IPR016036">
    <property type="entry name" value="Malonyl_transacylase_ACP-bd"/>
</dbReference>
<dbReference type="OrthoDB" id="4537517at2"/>
<evidence type="ECO:0000256" key="6">
    <source>
        <dbReference type="ARBA" id="ARBA00023098"/>
    </source>
</evidence>
<feature type="region of interest" description="Disordered" evidence="8">
    <location>
        <begin position="1"/>
        <end position="23"/>
    </location>
</feature>
<dbReference type="SMART" id="SM00827">
    <property type="entry name" value="PKS_AT"/>
    <property type="match status" value="1"/>
</dbReference>
<accession>A0A1G8GNG3</accession>
<dbReference type="PROSITE" id="PS52004">
    <property type="entry name" value="KS3_2"/>
    <property type="match status" value="1"/>
</dbReference>
<dbReference type="RefSeq" id="WP_093173490.1">
    <property type="nucleotide sequence ID" value="NZ_FNCN01000028.1"/>
</dbReference>
<dbReference type="PANTHER" id="PTHR43775">
    <property type="entry name" value="FATTY ACID SYNTHASE"/>
    <property type="match status" value="1"/>
</dbReference>
<keyword evidence="5" id="KW-0276">Fatty acid metabolism</keyword>
<evidence type="ECO:0000313" key="11">
    <source>
        <dbReference type="EMBL" id="SDH95909.1"/>
    </source>
</evidence>
<dbReference type="FunFam" id="3.40.47.10:FF:000042">
    <property type="entry name" value="Polyketide synthase Pks13"/>
    <property type="match status" value="1"/>
</dbReference>
<dbReference type="GO" id="GO:0006633">
    <property type="term" value="P:fatty acid biosynthetic process"/>
    <property type="evidence" value="ECO:0007669"/>
    <property type="project" value="TreeGrafter"/>
</dbReference>
<dbReference type="InterPro" id="IPR029058">
    <property type="entry name" value="AB_hydrolase_fold"/>
</dbReference>
<keyword evidence="3" id="KW-0597">Phosphoprotein</keyword>
<dbReference type="Pfam" id="PF00550">
    <property type="entry name" value="PP-binding"/>
    <property type="match status" value="1"/>
</dbReference>
<dbReference type="Gene3D" id="3.40.47.10">
    <property type="match status" value="1"/>
</dbReference>
<dbReference type="Gene3D" id="3.30.70.3290">
    <property type="match status" value="1"/>
</dbReference>
<dbReference type="Gene3D" id="3.40.366.10">
    <property type="entry name" value="Malonyl-Coenzyme A Acyl Carrier Protein, domain 2"/>
    <property type="match status" value="1"/>
</dbReference>
<feature type="compositionally biased region" description="Gly residues" evidence="8">
    <location>
        <begin position="7"/>
        <end position="22"/>
    </location>
</feature>
<dbReference type="SUPFAM" id="SSF47336">
    <property type="entry name" value="ACP-like"/>
    <property type="match status" value="1"/>
</dbReference>
<dbReference type="GO" id="GO:0031177">
    <property type="term" value="F:phosphopantetheine binding"/>
    <property type="evidence" value="ECO:0007669"/>
    <property type="project" value="InterPro"/>
</dbReference>
<proteinExistence type="predicted"/>
<organism evidence="11 12">
    <name type="scientific">Sinosporangium album</name>
    <dbReference type="NCBI Taxonomy" id="504805"/>
    <lineage>
        <taxon>Bacteria</taxon>
        <taxon>Bacillati</taxon>
        <taxon>Actinomycetota</taxon>
        <taxon>Actinomycetes</taxon>
        <taxon>Streptosporangiales</taxon>
        <taxon>Streptosporangiaceae</taxon>
        <taxon>Sinosporangium</taxon>
    </lineage>
</organism>
<feature type="domain" description="Ketosynthase family 3 (KS3)" evidence="10">
    <location>
        <begin position="21"/>
        <end position="446"/>
    </location>
</feature>
<keyword evidence="6" id="KW-0443">Lipid metabolism</keyword>
<dbReference type="PANTHER" id="PTHR43775:SF37">
    <property type="entry name" value="SI:DKEY-61P9.11"/>
    <property type="match status" value="1"/>
</dbReference>
<evidence type="ECO:0000256" key="4">
    <source>
        <dbReference type="ARBA" id="ARBA00022679"/>
    </source>
</evidence>
<evidence type="ECO:0000256" key="3">
    <source>
        <dbReference type="ARBA" id="ARBA00022553"/>
    </source>
</evidence>
<dbReference type="FunFam" id="1.10.1200.10:FF:000016">
    <property type="entry name" value="Non-ribosomal peptide synthase"/>
    <property type="match status" value="1"/>
</dbReference>
<feature type="domain" description="Carrier" evidence="9">
    <location>
        <begin position="961"/>
        <end position="1037"/>
    </location>
</feature>
<dbReference type="Pfam" id="PF02801">
    <property type="entry name" value="Ketoacyl-synt_C"/>
    <property type="match status" value="1"/>
</dbReference>
<dbReference type="GO" id="GO:0005737">
    <property type="term" value="C:cytoplasm"/>
    <property type="evidence" value="ECO:0007669"/>
    <property type="project" value="TreeGrafter"/>
</dbReference>
<sequence length="1058" mass="109070">MRADGGPAAGGGGHSGDPGGSGDIAVVGMAGRFPGARDLGEFWTNLRDGVESLSSLTDEQLRVAGVADDVIADPRLVRLRGVVEDPEMFDAAFFGYSPLEAATLDPQQRLFLECAWEAMERSGYDPLRFEGAAGVFAGGGPNTYLLAQVLPSRSHTRRVGEFAALLGSEKDLIAPRVSYKLNLRGPSVSVLTGCSTSLVATHLAVQSLLSGECDLALAGGATISYPRDVGLLHQEGGIGSPDGRCRAFDSAANGTAAGEAVAVVVLKRLADALADGDAVHGVIKGSAVNNDGADKIGFTAPSVRGQAEVVAEALAVAGVEAESIDYIEAHGTGTPLGDPVEIRALTEAFATDLRGFCRIGTVKPNIGHTDTAAGLAGLIKVLLSFAHETLPPSINCAQPSADIDFPGTPFVVNTRATPWPRGPRPRRAGVSSFSVGGTNAHIVVEEPPPPRPSSPQAGGQVLLLSAATPSALAEATTALAGHLAEPAAAGAGLADAAYTTQVGRAEFAYRRAAVAGTAAEAADVLLGRSPGLLSAGPVDAEPHVVFLFPGQGSQRPGMGREPYETDAAVRAAVDECAEILRPHLRFDLRDALYGTAGDTPAGKPADSLSAALTDTAVAQPALFVTGYAFGRRLLDLGVRPAAMAGHSVGELVAACLAGVFTLEDALALVAARGRLLAERPPGAMLAVALSEKDVGGLLAPGVEIAAVNGPGDVVVAGPYAAVEETRARLLGAGVTHTRLATSHAFHSALVEPAVPLFAAEAARVAASEPRVPLLSGVTGTWLTGEEAADPGYWGRQIREPVRFHDALTALARRFPGAVPVEVGPGEALRGIVSRSEGLDLAPVVPALAAAGGPALPRLLGELWLRGVPVDWPRLHDGARRNRVVLPTYPFQRRRHLVRPAPSELGRVFSPVPLGGTPGPGGDPAELMDLAELADLADLGEAAGEVADAAGERPELGTPYAPPRGPVEEELCAIWQELLGVERIGVHDDFYRLGGHSLLAVQIANRVCERFPVELSGAQVLTQAPTVAGFAVLIEELLTEKLAAMSDDEAAALLEKGEK</sequence>
<dbReference type="Pfam" id="PF00109">
    <property type="entry name" value="ketoacyl-synt"/>
    <property type="match status" value="1"/>
</dbReference>
<evidence type="ECO:0000313" key="12">
    <source>
        <dbReference type="Proteomes" id="UP000198923"/>
    </source>
</evidence>
<keyword evidence="4 11" id="KW-0808">Transferase</keyword>
<dbReference type="GO" id="GO:0005886">
    <property type="term" value="C:plasma membrane"/>
    <property type="evidence" value="ECO:0007669"/>
    <property type="project" value="TreeGrafter"/>
</dbReference>
<evidence type="ECO:0000256" key="8">
    <source>
        <dbReference type="SAM" id="MobiDB-lite"/>
    </source>
</evidence>
<dbReference type="SUPFAM" id="SSF52151">
    <property type="entry name" value="FabD/lysophospholipase-like"/>
    <property type="match status" value="1"/>
</dbReference>
<gene>
    <name evidence="11" type="ORF">SAMN05421505_12824</name>
</gene>
<keyword evidence="7" id="KW-0511">Multifunctional enzyme</keyword>
<dbReference type="Gene3D" id="3.40.50.1820">
    <property type="entry name" value="alpha/beta hydrolase"/>
    <property type="match status" value="1"/>
</dbReference>
<dbReference type="CDD" id="cd00833">
    <property type="entry name" value="PKS"/>
    <property type="match status" value="1"/>
</dbReference>
<dbReference type="SMART" id="SM00823">
    <property type="entry name" value="PKS_PP"/>
    <property type="match status" value="1"/>
</dbReference>
<dbReference type="InterPro" id="IPR014030">
    <property type="entry name" value="Ketoacyl_synth_N"/>
</dbReference>
<evidence type="ECO:0000256" key="2">
    <source>
        <dbReference type="ARBA" id="ARBA00022450"/>
    </source>
</evidence>
<dbReference type="InterPro" id="IPR006162">
    <property type="entry name" value="Ppantetheine_attach_site"/>
</dbReference>
<dbReference type="Proteomes" id="UP000198923">
    <property type="component" value="Unassembled WGS sequence"/>
</dbReference>
<dbReference type="SUPFAM" id="SSF53901">
    <property type="entry name" value="Thiolase-like"/>
    <property type="match status" value="1"/>
</dbReference>
<evidence type="ECO:0000256" key="7">
    <source>
        <dbReference type="ARBA" id="ARBA00023268"/>
    </source>
</evidence>
<dbReference type="InterPro" id="IPR036736">
    <property type="entry name" value="ACP-like_sf"/>
</dbReference>
<dbReference type="AlphaFoldDB" id="A0A1G8GNG3"/>
<dbReference type="GO" id="GO:0004312">
    <property type="term" value="F:fatty acid synthase activity"/>
    <property type="evidence" value="ECO:0007669"/>
    <property type="project" value="TreeGrafter"/>
</dbReference>
<evidence type="ECO:0000259" key="9">
    <source>
        <dbReference type="PROSITE" id="PS50075"/>
    </source>
</evidence>
<dbReference type="EMBL" id="FNCN01000028">
    <property type="protein sequence ID" value="SDH95909.1"/>
    <property type="molecule type" value="Genomic_DNA"/>
</dbReference>
<comment type="cofactor">
    <cofactor evidence="1">
        <name>pantetheine 4'-phosphate</name>
        <dbReference type="ChEBI" id="CHEBI:47942"/>
    </cofactor>
</comment>
<dbReference type="InterPro" id="IPR050091">
    <property type="entry name" value="PKS_NRPS_Biosynth_Enz"/>
</dbReference>
<dbReference type="InterPro" id="IPR014043">
    <property type="entry name" value="Acyl_transferase_dom"/>
</dbReference>
<dbReference type="SMART" id="SM00825">
    <property type="entry name" value="PKS_KS"/>
    <property type="match status" value="1"/>
</dbReference>
<evidence type="ECO:0000256" key="1">
    <source>
        <dbReference type="ARBA" id="ARBA00001957"/>
    </source>
</evidence>
<name>A0A1G8GNG3_9ACTN</name>
<dbReference type="STRING" id="504805.SAMN05421505_12824"/>
<dbReference type="InterPro" id="IPR009081">
    <property type="entry name" value="PP-bd_ACP"/>
</dbReference>
<evidence type="ECO:0000256" key="5">
    <source>
        <dbReference type="ARBA" id="ARBA00022832"/>
    </source>
</evidence>
<evidence type="ECO:0000259" key="10">
    <source>
        <dbReference type="PROSITE" id="PS52004"/>
    </source>
</evidence>
<dbReference type="Pfam" id="PF22621">
    <property type="entry name" value="CurL-like_PKS_C"/>
    <property type="match status" value="1"/>
</dbReference>
<protein>
    <submittedName>
        <fullName evidence="11">Acyl transferase domain-containing protein</fullName>
    </submittedName>
</protein>
<dbReference type="InterPro" id="IPR020806">
    <property type="entry name" value="PKS_PP-bd"/>
</dbReference>
<dbReference type="InterPro" id="IPR016039">
    <property type="entry name" value="Thiolase-like"/>
</dbReference>
<dbReference type="SUPFAM" id="SSF55048">
    <property type="entry name" value="Probable ACP-binding domain of malonyl-CoA ACP transacylase"/>
    <property type="match status" value="1"/>
</dbReference>
<dbReference type="PROSITE" id="PS50075">
    <property type="entry name" value="CARRIER"/>
    <property type="match status" value="1"/>
</dbReference>
<dbReference type="Pfam" id="PF00698">
    <property type="entry name" value="Acyl_transf_1"/>
    <property type="match status" value="1"/>
</dbReference>